<keyword evidence="2 6" id="KW-0067">ATP-binding</keyword>
<evidence type="ECO:0000256" key="1">
    <source>
        <dbReference type="ARBA" id="ARBA00022741"/>
    </source>
</evidence>
<evidence type="ECO:0000313" key="8">
    <source>
        <dbReference type="EMBL" id="CAE7455949.1"/>
    </source>
</evidence>
<dbReference type="AlphaFoldDB" id="A0A812RU38"/>
<proteinExistence type="inferred from homology"/>
<feature type="binding site" evidence="6">
    <location>
        <begin position="78"/>
        <end position="85"/>
    </location>
    <ligand>
        <name>ATP</name>
        <dbReference type="ChEBI" id="CHEBI:30616"/>
    </ligand>
</feature>
<feature type="domain" description="Myosin motor" evidence="7">
    <location>
        <begin position="1"/>
        <end position="720"/>
    </location>
</feature>
<dbReference type="OrthoDB" id="6108017at2759"/>
<dbReference type="PROSITE" id="PS51456">
    <property type="entry name" value="MYOSIN_MOTOR"/>
    <property type="match status" value="1"/>
</dbReference>
<evidence type="ECO:0000313" key="9">
    <source>
        <dbReference type="Proteomes" id="UP000604046"/>
    </source>
</evidence>
<dbReference type="InterPro" id="IPR000048">
    <property type="entry name" value="IQ_motif_EF-hand-BS"/>
</dbReference>
<sequence>MEQSEAVKMVIYTNTGPVLLAVNPFRSLPRLYDADCLNHFLSTEDPEARLPPHVYRTSWQAYRLIKTTGTPQTILVSGESGSGKTETTKFVMRYLALAGSGGSEAALSVVERQVLESIPLLEAFGNAKTLRNDNSSRFGKFTELQFSTAHHGQNGAAPRLAAAQTHCYLLEKVRVVGPQHGERNFHIFYQVLAFFRTRLSDMPSEVKGLALPPGMSHVPEDYVYLNRSSCYTLAGHDEAEDFLATVGAFRALQMAEDIQSIVACTFAVLQLGNIAFEAPEGNSEGSQVSAASKSDGCLAFASDLLGVEMDQLEAMLCLRKMQVVGERYARQTITQSRTVVQAMEGRDALARHLYGSIFLYIVRRINDALSPSSGRLPVSAQPYVGVLDIFGFEFFEKNSFEQLCINFTNELLQQHFNEVIFEFEAALYAKEGVSWDPLDFPDNKDIVDLIGSIQAPRGLSLEGLLPMLDEEGNLPGGSSTGWFNKLSSKYKGHQIFQVVMRRRGNFLVNHFAGAVEYESRDFLFKNKDTLSPDAIESMKASSSDFLRSRFQEEGRSFGTQTEASTGRVTKAKAYSVSLEFRQQLRELMASVRSTTPHFIRCIKPNPQNKPQVLHRSSVVEQLRYQGVLEAIRVSRAGYPVRHRHREAVLEYWRLEKPMWSRLEFEVGRGEYAEAARLLFRRLQERVAHVLPDAPGHGLQIGLHQIFMKREVASFLDAALRKARIEASVRIQAHCRGCQARLRYRTVRLATMRIQALGRGKAARRLAEELRRQRAATKLQAVLRGRQARQAFRTKCHAVSTLQRWTRARLARQRFVAMASSARRLQRWFHRTVLWIRKRRRARAALPIQTAWRQHLARQETQQRRKALVKVQRACRQLLRRWQSQAAQEIREQGLIRRTPRTPRTQEQLAAQLESLPLGKLLAAVASLERCNEALKFEAKTTRHSCDRLRRELGDMRKNSIAGVIGQVYGCCTLREESV</sequence>
<gene>
    <name evidence="8" type="primary">XI-E</name>
    <name evidence="8" type="ORF">SNAT2548_LOCUS25128</name>
</gene>
<dbReference type="GO" id="GO:0007015">
    <property type="term" value="P:actin filament organization"/>
    <property type="evidence" value="ECO:0007669"/>
    <property type="project" value="TreeGrafter"/>
</dbReference>
<dbReference type="SMART" id="SM00015">
    <property type="entry name" value="IQ"/>
    <property type="match status" value="4"/>
</dbReference>
<dbReference type="Gene3D" id="1.20.5.4820">
    <property type="match status" value="1"/>
</dbReference>
<evidence type="ECO:0000256" key="2">
    <source>
        <dbReference type="ARBA" id="ARBA00022840"/>
    </source>
</evidence>
<dbReference type="PANTHER" id="PTHR13140">
    <property type="entry name" value="MYOSIN"/>
    <property type="match status" value="1"/>
</dbReference>
<dbReference type="Gene3D" id="1.10.10.820">
    <property type="match status" value="1"/>
</dbReference>
<dbReference type="SMART" id="SM00242">
    <property type="entry name" value="MYSc"/>
    <property type="match status" value="1"/>
</dbReference>
<accession>A0A812RU38</accession>
<dbReference type="GO" id="GO:0051015">
    <property type="term" value="F:actin filament binding"/>
    <property type="evidence" value="ECO:0007669"/>
    <property type="project" value="TreeGrafter"/>
</dbReference>
<dbReference type="Gene3D" id="1.20.120.720">
    <property type="entry name" value="Myosin VI head, motor domain, U50 subdomain"/>
    <property type="match status" value="1"/>
</dbReference>
<keyword evidence="3 6" id="KW-0518">Myosin</keyword>
<feature type="region of interest" description="Actin-binding" evidence="6">
    <location>
        <begin position="584"/>
        <end position="606"/>
    </location>
</feature>
<protein>
    <submittedName>
        <fullName evidence="8">XI-E protein</fullName>
    </submittedName>
</protein>
<dbReference type="InterPro" id="IPR027417">
    <property type="entry name" value="P-loop_NTPase"/>
</dbReference>
<dbReference type="PROSITE" id="PS50096">
    <property type="entry name" value="IQ"/>
    <property type="match status" value="4"/>
</dbReference>
<dbReference type="Gene3D" id="1.20.5.190">
    <property type="match status" value="1"/>
</dbReference>
<keyword evidence="1 6" id="KW-0547">Nucleotide-binding</keyword>
<dbReference type="InterPro" id="IPR001609">
    <property type="entry name" value="Myosin_head_motor_dom-like"/>
</dbReference>
<evidence type="ECO:0000256" key="5">
    <source>
        <dbReference type="ARBA" id="ARBA00023203"/>
    </source>
</evidence>
<dbReference type="GO" id="GO:0005524">
    <property type="term" value="F:ATP binding"/>
    <property type="evidence" value="ECO:0007669"/>
    <property type="project" value="UniProtKB-UniRule"/>
</dbReference>
<dbReference type="PRINTS" id="PR00193">
    <property type="entry name" value="MYOSINHEAVY"/>
</dbReference>
<evidence type="ECO:0000256" key="4">
    <source>
        <dbReference type="ARBA" id="ARBA00023175"/>
    </source>
</evidence>
<evidence type="ECO:0000256" key="6">
    <source>
        <dbReference type="PROSITE-ProRule" id="PRU00782"/>
    </source>
</evidence>
<dbReference type="Pfam" id="PF00063">
    <property type="entry name" value="Myosin_head"/>
    <property type="match status" value="1"/>
</dbReference>
<comment type="similarity">
    <text evidence="6">Belongs to the TRAFAC class myosin-kinesin ATPase superfamily. Myosin family.</text>
</comment>
<dbReference type="Pfam" id="PF00612">
    <property type="entry name" value="IQ"/>
    <property type="match status" value="2"/>
</dbReference>
<dbReference type="GO" id="GO:0016459">
    <property type="term" value="C:myosin complex"/>
    <property type="evidence" value="ECO:0007669"/>
    <property type="project" value="UniProtKB-KW"/>
</dbReference>
<dbReference type="CDD" id="cd23767">
    <property type="entry name" value="IQCD"/>
    <property type="match status" value="1"/>
</dbReference>
<dbReference type="PANTHER" id="PTHR13140:SF706">
    <property type="entry name" value="DILUTE CLASS UNCONVENTIONAL MYOSIN, ISOFORM C"/>
    <property type="match status" value="1"/>
</dbReference>
<dbReference type="Proteomes" id="UP000604046">
    <property type="component" value="Unassembled WGS sequence"/>
</dbReference>
<dbReference type="GO" id="GO:0000146">
    <property type="term" value="F:microfilament motor activity"/>
    <property type="evidence" value="ECO:0007669"/>
    <property type="project" value="TreeGrafter"/>
</dbReference>
<dbReference type="Gene3D" id="1.20.58.530">
    <property type="match status" value="1"/>
</dbReference>
<organism evidence="8 9">
    <name type="scientific">Symbiodinium natans</name>
    <dbReference type="NCBI Taxonomy" id="878477"/>
    <lineage>
        <taxon>Eukaryota</taxon>
        <taxon>Sar</taxon>
        <taxon>Alveolata</taxon>
        <taxon>Dinophyceae</taxon>
        <taxon>Suessiales</taxon>
        <taxon>Symbiodiniaceae</taxon>
        <taxon>Symbiodinium</taxon>
    </lineage>
</organism>
<dbReference type="Gene3D" id="3.40.850.10">
    <property type="entry name" value="Kinesin motor domain"/>
    <property type="match status" value="1"/>
</dbReference>
<dbReference type="InterPro" id="IPR036961">
    <property type="entry name" value="Kinesin_motor_dom_sf"/>
</dbReference>
<dbReference type="GO" id="GO:0016020">
    <property type="term" value="C:membrane"/>
    <property type="evidence" value="ECO:0007669"/>
    <property type="project" value="TreeGrafter"/>
</dbReference>
<comment type="caution">
    <text evidence="8">The sequence shown here is derived from an EMBL/GenBank/DDBJ whole genome shotgun (WGS) entry which is preliminary data.</text>
</comment>
<keyword evidence="5 6" id="KW-0009">Actin-binding</keyword>
<keyword evidence="9" id="KW-1185">Reference proteome</keyword>
<keyword evidence="4 6" id="KW-0505">Motor protein</keyword>
<name>A0A812RU38_9DINO</name>
<dbReference type="SUPFAM" id="SSF52540">
    <property type="entry name" value="P-loop containing nucleoside triphosphate hydrolases"/>
    <property type="match status" value="1"/>
</dbReference>
<dbReference type="CDD" id="cd00124">
    <property type="entry name" value="MYSc"/>
    <property type="match status" value="1"/>
</dbReference>
<dbReference type="GO" id="GO:0005737">
    <property type="term" value="C:cytoplasm"/>
    <property type="evidence" value="ECO:0007669"/>
    <property type="project" value="TreeGrafter"/>
</dbReference>
<dbReference type="EMBL" id="CAJNDS010002379">
    <property type="protein sequence ID" value="CAE7455949.1"/>
    <property type="molecule type" value="Genomic_DNA"/>
</dbReference>
<evidence type="ECO:0000256" key="3">
    <source>
        <dbReference type="ARBA" id="ARBA00023123"/>
    </source>
</evidence>
<reference evidence="8" key="1">
    <citation type="submission" date="2021-02" db="EMBL/GenBank/DDBJ databases">
        <authorList>
            <person name="Dougan E. K."/>
            <person name="Rhodes N."/>
            <person name="Thang M."/>
            <person name="Chan C."/>
        </authorList>
    </citation>
    <scope>NUCLEOTIDE SEQUENCE</scope>
</reference>
<evidence type="ECO:0000259" key="7">
    <source>
        <dbReference type="PROSITE" id="PS51456"/>
    </source>
</evidence>